<organism evidence="1 2">
    <name type="scientific">Mucuna pruriens</name>
    <name type="common">Velvet bean</name>
    <name type="synonym">Dolichos pruriens</name>
    <dbReference type="NCBI Taxonomy" id="157652"/>
    <lineage>
        <taxon>Eukaryota</taxon>
        <taxon>Viridiplantae</taxon>
        <taxon>Streptophyta</taxon>
        <taxon>Embryophyta</taxon>
        <taxon>Tracheophyta</taxon>
        <taxon>Spermatophyta</taxon>
        <taxon>Magnoliopsida</taxon>
        <taxon>eudicotyledons</taxon>
        <taxon>Gunneridae</taxon>
        <taxon>Pentapetalae</taxon>
        <taxon>rosids</taxon>
        <taxon>fabids</taxon>
        <taxon>Fabales</taxon>
        <taxon>Fabaceae</taxon>
        <taxon>Papilionoideae</taxon>
        <taxon>50 kb inversion clade</taxon>
        <taxon>NPAAA clade</taxon>
        <taxon>indigoferoid/millettioid clade</taxon>
        <taxon>Phaseoleae</taxon>
        <taxon>Mucuna</taxon>
    </lineage>
</organism>
<name>A0A371HJK5_MUCPR</name>
<dbReference type="OrthoDB" id="1856981at2759"/>
<dbReference type="AlphaFoldDB" id="A0A371HJK5"/>
<dbReference type="PANTHER" id="PTHR33986:SF2">
    <property type="entry name" value="MITOCHONDRIAL FISSION PROTEIN ELM1"/>
    <property type="match status" value="1"/>
</dbReference>
<comment type="caution">
    <text evidence="1">The sequence shown here is derived from an EMBL/GenBank/DDBJ whole genome shotgun (WGS) entry which is preliminary data.</text>
</comment>
<dbReference type="Pfam" id="PF06258">
    <property type="entry name" value="Mito_fiss_Elm1"/>
    <property type="match status" value="1"/>
</dbReference>
<evidence type="ECO:0000313" key="1">
    <source>
        <dbReference type="EMBL" id="RDY02983.1"/>
    </source>
</evidence>
<dbReference type="InterPro" id="IPR009367">
    <property type="entry name" value="Elm1-like"/>
</dbReference>
<sequence length="128" mass="13972">CGSFSERTPQKVSNILVKELGNNPKVYIWDGQEPNPHMGHLACTDAFVVTADSVSMISEACSTGIRFVPPTGSMCILWDLSVFTQCHKSLRDRGVVRPFIGYRKIGVIHPSDDTADAATRVHEALAAQ</sequence>
<dbReference type="Proteomes" id="UP000257109">
    <property type="component" value="Unassembled WGS sequence"/>
</dbReference>
<accession>A0A371HJK5</accession>
<dbReference type="EMBL" id="QJKJ01002419">
    <property type="protein sequence ID" value="RDY02983.1"/>
    <property type="molecule type" value="Genomic_DNA"/>
</dbReference>
<feature type="non-terminal residue" evidence="1">
    <location>
        <position position="1"/>
    </location>
</feature>
<reference evidence="1" key="1">
    <citation type="submission" date="2018-05" db="EMBL/GenBank/DDBJ databases">
        <title>Draft genome of Mucuna pruriens seed.</title>
        <authorList>
            <person name="Nnadi N.E."/>
            <person name="Vos R."/>
            <person name="Hasami M.H."/>
            <person name="Devisetty U.K."/>
            <person name="Aguiy J.C."/>
        </authorList>
    </citation>
    <scope>NUCLEOTIDE SEQUENCE [LARGE SCALE GENOMIC DNA]</scope>
    <source>
        <strain evidence="1">JCA_2017</strain>
    </source>
</reference>
<dbReference type="PANTHER" id="PTHR33986">
    <property type="entry name" value="OS02G0535700 PROTEIN"/>
    <property type="match status" value="1"/>
</dbReference>
<gene>
    <name evidence="1" type="primary">ELM1</name>
    <name evidence="1" type="ORF">CR513_13499</name>
</gene>
<feature type="non-terminal residue" evidence="1">
    <location>
        <position position="128"/>
    </location>
</feature>
<dbReference type="GO" id="GO:0000266">
    <property type="term" value="P:mitochondrial fission"/>
    <property type="evidence" value="ECO:0007669"/>
    <property type="project" value="TreeGrafter"/>
</dbReference>
<keyword evidence="2" id="KW-1185">Reference proteome</keyword>
<proteinExistence type="predicted"/>
<protein>
    <submittedName>
        <fullName evidence="1">Mitochondrial fission protein ELM1</fullName>
    </submittedName>
</protein>
<evidence type="ECO:0000313" key="2">
    <source>
        <dbReference type="Proteomes" id="UP000257109"/>
    </source>
</evidence>
<dbReference type="GO" id="GO:0005741">
    <property type="term" value="C:mitochondrial outer membrane"/>
    <property type="evidence" value="ECO:0007669"/>
    <property type="project" value="TreeGrafter"/>
</dbReference>